<dbReference type="InterPro" id="IPR037922">
    <property type="entry name" value="MSL2"/>
</dbReference>
<dbReference type="Proteomes" id="UP000192223">
    <property type="component" value="Unplaced"/>
</dbReference>
<keyword evidence="1" id="KW-0158">Chromosome</keyword>
<dbReference type="GO" id="GO:0061630">
    <property type="term" value="F:ubiquitin protein ligase activity"/>
    <property type="evidence" value="ECO:0007669"/>
    <property type="project" value="InterPro"/>
</dbReference>
<sequence length="377" mass="42228">MNPFNLYVTTSQIILKSTPESSNTWQDLYRLVPYLRNSLCCVVCGNLLLEPLTPSGKCQHHVCRKCKGGRKKLKPTCTTCKDYKTYSENKPLRTLLQCYNGMCVMLISSEIFRILTEQAAQNVPGAANLILLIKEGAVFEDNYHRDVGLSKSAYSILPCIYTNSGTQTLQINNSNSLQNDIILDSDLRRICNGNLYSVLYSGTGSKITIKRKPLENQGIKGMRTNINDDITVDKQAAFKKPTNKCMLKSRRGCRCGNATATPGKLTCCGQRCPCYVESKACIECKCRGCRNPHMPDGNKKRPQLIQDQQVVEQHSQSQSNYKSITFDLDTNMTVRQLSEHLKAGNVKVFNSFAPHAILIDGTKLVEEDEDEEVMVDI</sequence>
<reference evidence="4" key="1">
    <citation type="submission" date="2025-08" db="UniProtKB">
        <authorList>
            <consortium name="RefSeq"/>
        </authorList>
    </citation>
    <scope>IDENTIFICATION</scope>
    <source>
        <tissue evidence="4">Entire body</tissue>
    </source>
</reference>
<evidence type="ECO:0000313" key="3">
    <source>
        <dbReference type="Proteomes" id="UP000192223"/>
    </source>
</evidence>
<accession>A0A1W4XSR9</accession>
<dbReference type="InterPro" id="IPR033467">
    <property type="entry name" value="Tesmin/TSO1-like_CXC"/>
</dbReference>
<evidence type="ECO:0000256" key="1">
    <source>
        <dbReference type="PROSITE-ProRule" id="PRU01396"/>
    </source>
</evidence>
<dbReference type="STRING" id="224129.A0A1W4XSR9"/>
<dbReference type="PROSITE" id="PS52051">
    <property type="entry name" value="CXC_MSL2"/>
    <property type="match status" value="1"/>
</dbReference>
<dbReference type="InterPro" id="IPR032043">
    <property type="entry name" value="Msl2_Znf-RING"/>
</dbReference>
<proteinExistence type="inferred from homology"/>
<dbReference type="GeneID" id="108744514"/>
<dbReference type="KEGG" id="apln:108744514"/>
<dbReference type="AlphaFoldDB" id="A0A1W4XSR9"/>
<dbReference type="PANTHER" id="PTHR16048:SF3">
    <property type="entry name" value="E3 UBIQUITIN-PROTEIN LIGASE MSL2"/>
    <property type="match status" value="1"/>
</dbReference>
<dbReference type="Pfam" id="PF16682">
    <property type="entry name" value="MSL2-CXC"/>
    <property type="match status" value="1"/>
</dbReference>
<dbReference type="InParanoid" id="A0A1W4XSR9"/>
<evidence type="ECO:0000313" key="4">
    <source>
        <dbReference type="RefSeq" id="XP_018335832.1"/>
    </source>
</evidence>
<protein>
    <submittedName>
        <fullName evidence="4">E3 ubiquitin-protein ligase MSL2</fullName>
    </submittedName>
</protein>
<dbReference type="OrthoDB" id="10012174at2759"/>
<dbReference type="PANTHER" id="PTHR16048">
    <property type="entry name" value="MSL2-RELATED"/>
    <property type="match status" value="1"/>
</dbReference>
<dbReference type="SMART" id="SM01114">
    <property type="entry name" value="CXC"/>
    <property type="match status" value="1"/>
</dbReference>
<dbReference type="RefSeq" id="XP_018335832.1">
    <property type="nucleotide sequence ID" value="XM_018480330.2"/>
</dbReference>
<dbReference type="Gene3D" id="3.30.40.10">
    <property type="entry name" value="Zinc/RING finger domain, C3HC4 (zinc finger)"/>
    <property type="match status" value="1"/>
</dbReference>
<gene>
    <name evidence="4" type="primary">LOC108744514</name>
</gene>
<keyword evidence="1" id="KW-0539">Nucleus</keyword>
<keyword evidence="3" id="KW-1185">Reference proteome</keyword>
<dbReference type="GO" id="GO:0016567">
    <property type="term" value="P:protein ubiquitination"/>
    <property type="evidence" value="ECO:0007669"/>
    <property type="project" value="TreeGrafter"/>
</dbReference>
<comment type="similarity">
    <text evidence="1">Belongs to the MSL2 family.</text>
</comment>
<dbReference type="Pfam" id="PF16685">
    <property type="entry name" value="zf-RING_10"/>
    <property type="match status" value="1"/>
</dbReference>
<dbReference type="InterPro" id="IPR032049">
    <property type="entry name" value="Msl2-CXC"/>
</dbReference>
<dbReference type="SUPFAM" id="SSF57850">
    <property type="entry name" value="RING/U-box"/>
    <property type="match status" value="1"/>
</dbReference>
<dbReference type="GO" id="GO:0072487">
    <property type="term" value="C:MSL complex"/>
    <property type="evidence" value="ECO:0007669"/>
    <property type="project" value="UniProtKB-UniRule"/>
</dbReference>
<dbReference type="CDD" id="cd13122">
    <property type="entry name" value="MSL2_CXC"/>
    <property type="match status" value="1"/>
</dbReference>
<name>A0A1W4XSR9_AGRPL</name>
<evidence type="ECO:0000259" key="2">
    <source>
        <dbReference type="PROSITE" id="PS52051"/>
    </source>
</evidence>
<dbReference type="InterPro" id="IPR013083">
    <property type="entry name" value="Znf_RING/FYVE/PHD"/>
</dbReference>
<organism evidence="3 4">
    <name type="scientific">Agrilus planipennis</name>
    <name type="common">Emerald ash borer</name>
    <name type="synonym">Agrilus marcopoli</name>
    <dbReference type="NCBI Taxonomy" id="224129"/>
    <lineage>
        <taxon>Eukaryota</taxon>
        <taxon>Metazoa</taxon>
        <taxon>Ecdysozoa</taxon>
        <taxon>Arthropoda</taxon>
        <taxon>Hexapoda</taxon>
        <taxon>Insecta</taxon>
        <taxon>Pterygota</taxon>
        <taxon>Neoptera</taxon>
        <taxon>Endopterygota</taxon>
        <taxon>Coleoptera</taxon>
        <taxon>Polyphaga</taxon>
        <taxon>Elateriformia</taxon>
        <taxon>Buprestoidea</taxon>
        <taxon>Buprestidae</taxon>
        <taxon>Agrilinae</taxon>
        <taxon>Agrilus</taxon>
    </lineage>
</organism>
<feature type="domain" description="CXC MSL2-type" evidence="2">
    <location>
        <begin position="248"/>
        <end position="299"/>
    </location>
</feature>
<dbReference type="CTD" id="33565"/>